<evidence type="ECO:0000256" key="2">
    <source>
        <dbReference type="SAM" id="Phobius"/>
    </source>
</evidence>
<reference evidence="3 4" key="1">
    <citation type="submission" date="2016-01" db="EMBL/GenBank/DDBJ databases">
        <title>Complete genome sequence of a soil Actinobacterium, Isoptericola dokdonensis DS-3.</title>
        <authorList>
            <person name="Kwon S.-K."/>
            <person name="Kim J.F."/>
        </authorList>
    </citation>
    <scope>NUCLEOTIDE SEQUENCE [LARGE SCALE GENOMIC DNA]</scope>
    <source>
        <strain evidence="3 4">DS-3</strain>
    </source>
</reference>
<feature type="compositionally biased region" description="Low complexity" evidence="1">
    <location>
        <begin position="59"/>
        <end position="73"/>
    </location>
</feature>
<feature type="transmembrane region" description="Helical" evidence="2">
    <location>
        <begin position="109"/>
        <end position="130"/>
    </location>
</feature>
<dbReference type="OrthoDB" id="5147993at2"/>
<sequence length="174" mass="18106">MAPIDRGADPDDLPDADVDARWSDIVARLGDLEDPRRDAGPAADADTGTEAEDPPAPDPSTDAAPPATVAAGPRDWPTTPGAEALEAEESHFVPPDPGPITDREPLTTLAWTVVVAVPLLVVLRVVVGAFAPGLVLPGWLTPTAGLLFLAGVGVLVWRMPHRRDPDDTDPGAVV</sequence>
<gene>
    <name evidence="3" type="ORF">I598_0390</name>
</gene>
<organism evidence="3 4">
    <name type="scientific">Isoptericola dokdonensis DS-3</name>
    <dbReference type="NCBI Taxonomy" id="1300344"/>
    <lineage>
        <taxon>Bacteria</taxon>
        <taxon>Bacillati</taxon>
        <taxon>Actinomycetota</taxon>
        <taxon>Actinomycetes</taxon>
        <taxon>Micrococcales</taxon>
        <taxon>Promicromonosporaceae</taxon>
        <taxon>Isoptericola</taxon>
    </lineage>
</organism>
<dbReference type="KEGG" id="ido:I598_0390"/>
<dbReference type="Proteomes" id="UP000076794">
    <property type="component" value="Chromosome"/>
</dbReference>
<dbReference type="PATRIC" id="fig|1300344.3.peg.391"/>
<feature type="region of interest" description="Disordered" evidence="1">
    <location>
        <begin position="28"/>
        <end position="102"/>
    </location>
</feature>
<keyword evidence="2" id="KW-0812">Transmembrane</keyword>
<accession>A0A168EFS7</accession>
<keyword evidence="4" id="KW-1185">Reference proteome</keyword>
<dbReference type="AlphaFoldDB" id="A0A168EFS7"/>
<dbReference type="RefSeq" id="WP_068200807.1">
    <property type="nucleotide sequence ID" value="NZ_CP014209.1"/>
</dbReference>
<keyword evidence="2" id="KW-1133">Transmembrane helix</keyword>
<name>A0A168EFS7_9MICO</name>
<evidence type="ECO:0000256" key="1">
    <source>
        <dbReference type="SAM" id="MobiDB-lite"/>
    </source>
</evidence>
<feature type="compositionally biased region" description="Basic and acidic residues" evidence="1">
    <location>
        <begin position="30"/>
        <end position="39"/>
    </location>
</feature>
<evidence type="ECO:0000313" key="3">
    <source>
        <dbReference type="EMBL" id="ANC29978.1"/>
    </source>
</evidence>
<keyword evidence="2" id="KW-0472">Membrane</keyword>
<protein>
    <submittedName>
        <fullName evidence="3">Uncharacterized protein</fullName>
    </submittedName>
</protein>
<feature type="transmembrane region" description="Helical" evidence="2">
    <location>
        <begin position="136"/>
        <end position="157"/>
    </location>
</feature>
<proteinExistence type="predicted"/>
<dbReference type="EMBL" id="CP014209">
    <property type="protein sequence ID" value="ANC29978.1"/>
    <property type="molecule type" value="Genomic_DNA"/>
</dbReference>
<evidence type="ECO:0000313" key="4">
    <source>
        <dbReference type="Proteomes" id="UP000076794"/>
    </source>
</evidence>
<dbReference type="STRING" id="1300344.I598_0390"/>